<evidence type="ECO:0000256" key="1">
    <source>
        <dbReference type="ARBA" id="ARBA00006484"/>
    </source>
</evidence>
<keyword evidence="4" id="KW-1185">Reference proteome</keyword>
<dbReference type="GO" id="GO:0016491">
    <property type="term" value="F:oxidoreductase activity"/>
    <property type="evidence" value="ECO:0007669"/>
    <property type="project" value="UniProtKB-KW"/>
</dbReference>
<dbReference type="Gene3D" id="3.40.50.720">
    <property type="entry name" value="NAD(P)-binding Rossmann-like Domain"/>
    <property type="match status" value="1"/>
</dbReference>
<keyword evidence="3" id="KW-0560">Oxidoreductase</keyword>
<dbReference type="EMBL" id="JBHLVZ010000084">
    <property type="protein sequence ID" value="MFC0388469.1"/>
    <property type="molecule type" value="Genomic_DNA"/>
</dbReference>
<dbReference type="PRINTS" id="PR00081">
    <property type="entry name" value="GDHRDH"/>
</dbReference>
<dbReference type="PANTHER" id="PTHR42760:SF40">
    <property type="entry name" value="3-OXOACYL-[ACYL-CARRIER-PROTEIN] REDUCTASE, CHLOROPLASTIC"/>
    <property type="match status" value="1"/>
</dbReference>
<evidence type="ECO:0000259" key="2">
    <source>
        <dbReference type="SMART" id="SM00822"/>
    </source>
</evidence>
<proteinExistence type="inferred from homology"/>
<dbReference type="Pfam" id="PF13561">
    <property type="entry name" value="adh_short_C2"/>
    <property type="match status" value="1"/>
</dbReference>
<gene>
    <name evidence="3" type="ORF">ACFFIC_23430</name>
</gene>
<feature type="domain" description="Ketoreductase" evidence="2">
    <location>
        <begin position="10"/>
        <end position="182"/>
    </location>
</feature>
<dbReference type="PANTHER" id="PTHR42760">
    <property type="entry name" value="SHORT-CHAIN DEHYDROGENASES/REDUCTASES FAMILY MEMBER"/>
    <property type="match status" value="1"/>
</dbReference>
<sequence length="259" mass="26684">MPDPRRLGGRVAIVTGAARGIGAATARRLAAEGAQVLLADRSPDVTATARSLGARSMELDITSGNAGTALARTAMDVFGRIDILVNNAGIGGSRPLAESDDDLIDRFIDTNLKAVLRVTRDVAPHLSRPGGRVVNVSSTLALAGYPGTTAYAVAKAGVAQFTRQLASELGPEGILVNAVAPGVIETAMTEKHLLNDYYLKAIVEPTPLRRAGRPEEVAAVIAFLASADASFVAGQVIAVDGGWTTARNPPRAPGQATTG</sequence>
<dbReference type="NCBIfam" id="NF005559">
    <property type="entry name" value="PRK07231.1"/>
    <property type="match status" value="1"/>
</dbReference>
<evidence type="ECO:0000313" key="3">
    <source>
        <dbReference type="EMBL" id="MFC0388469.1"/>
    </source>
</evidence>
<dbReference type="Proteomes" id="UP001589789">
    <property type="component" value="Unassembled WGS sequence"/>
</dbReference>
<dbReference type="PRINTS" id="PR00080">
    <property type="entry name" value="SDRFAMILY"/>
</dbReference>
<organism evidence="3 4">
    <name type="scientific">Muricoccus vinaceus</name>
    <dbReference type="NCBI Taxonomy" id="424704"/>
    <lineage>
        <taxon>Bacteria</taxon>
        <taxon>Pseudomonadati</taxon>
        <taxon>Pseudomonadota</taxon>
        <taxon>Alphaproteobacteria</taxon>
        <taxon>Acetobacterales</taxon>
        <taxon>Roseomonadaceae</taxon>
        <taxon>Muricoccus</taxon>
    </lineage>
</organism>
<comment type="caution">
    <text evidence="3">The sequence shown here is derived from an EMBL/GenBank/DDBJ whole genome shotgun (WGS) entry which is preliminary data.</text>
</comment>
<accession>A0ABV6IZ37</accession>
<dbReference type="PROSITE" id="PS00061">
    <property type="entry name" value="ADH_SHORT"/>
    <property type="match status" value="1"/>
</dbReference>
<dbReference type="InterPro" id="IPR057326">
    <property type="entry name" value="KR_dom"/>
</dbReference>
<dbReference type="EC" id="1.1.1.-" evidence="3"/>
<dbReference type="InterPro" id="IPR002347">
    <property type="entry name" value="SDR_fam"/>
</dbReference>
<protein>
    <submittedName>
        <fullName evidence="3">SDR family NAD(P)-dependent oxidoreductase</fullName>
        <ecNumber evidence="3">1.1.1.-</ecNumber>
    </submittedName>
</protein>
<dbReference type="InterPro" id="IPR036291">
    <property type="entry name" value="NAD(P)-bd_dom_sf"/>
</dbReference>
<dbReference type="SUPFAM" id="SSF51735">
    <property type="entry name" value="NAD(P)-binding Rossmann-fold domains"/>
    <property type="match status" value="1"/>
</dbReference>
<reference evidence="3 4" key="1">
    <citation type="submission" date="2024-09" db="EMBL/GenBank/DDBJ databases">
        <authorList>
            <person name="Sun Q."/>
            <person name="Mori K."/>
        </authorList>
    </citation>
    <scope>NUCLEOTIDE SEQUENCE [LARGE SCALE GENOMIC DNA]</scope>
    <source>
        <strain evidence="3 4">CCM 7468</strain>
    </source>
</reference>
<name>A0ABV6IZ37_9PROT</name>
<dbReference type="RefSeq" id="WP_377054914.1">
    <property type="nucleotide sequence ID" value="NZ_JBHLVZ010000084.1"/>
</dbReference>
<comment type="similarity">
    <text evidence="1">Belongs to the short-chain dehydrogenases/reductases (SDR) family.</text>
</comment>
<evidence type="ECO:0000313" key="4">
    <source>
        <dbReference type="Proteomes" id="UP001589789"/>
    </source>
</evidence>
<dbReference type="SMART" id="SM00822">
    <property type="entry name" value="PKS_KR"/>
    <property type="match status" value="1"/>
</dbReference>
<dbReference type="InterPro" id="IPR020904">
    <property type="entry name" value="Sc_DH/Rdtase_CS"/>
</dbReference>